<dbReference type="AlphaFoldDB" id="A0AAU7F5P4"/>
<dbReference type="EMBL" id="CP157355">
    <property type="protein sequence ID" value="XBL99223.1"/>
    <property type="molecule type" value="Genomic_DNA"/>
</dbReference>
<reference evidence="2" key="1">
    <citation type="submission" date="2024-05" db="EMBL/GenBank/DDBJ databases">
        <authorList>
            <person name="Yang L."/>
            <person name="Pan L."/>
        </authorList>
    </citation>
    <scope>NUCLEOTIDE SEQUENCE</scope>
    <source>
        <strain evidence="2">FCG-7</strain>
    </source>
</reference>
<evidence type="ECO:0000313" key="2">
    <source>
        <dbReference type="EMBL" id="XBL99223.1"/>
    </source>
</evidence>
<dbReference type="InterPro" id="IPR052340">
    <property type="entry name" value="RNase_Y/CdgJ"/>
</dbReference>
<proteinExistence type="predicted"/>
<evidence type="ECO:0000259" key="1">
    <source>
        <dbReference type="PROSITE" id="PS51833"/>
    </source>
</evidence>
<dbReference type="PANTHER" id="PTHR33525">
    <property type="match status" value="1"/>
</dbReference>
<organism evidence="2">
    <name type="scientific">Chitinibacter mangrovi</name>
    <dbReference type="NCBI Taxonomy" id="3153927"/>
    <lineage>
        <taxon>Bacteria</taxon>
        <taxon>Pseudomonadati</taxon>
        <taxon>Pseudomonadota</taxon>
        <taxon>Betaproteobacteria</taxon>
        <taxon>Neisseriales</taxon>
        <taxon>Chitinibacteraceae</taxon>
        <taxon>Chitinibacter</taxon>
    </lineage>
</organism>
<dbReference type="Pfam" id="PF08668">
    <property type="entry name" value="HDOD"/>
    <property type="match status" value="1"/>
</dbReference>
<protein>
    <submittedName>
        <fullName evidence="2">HDOD domain-containing protein</fullName>
    </submittedName>
</protein>
<dbReference type="InterPro" id="IPR003607">
    <property type="entry name" value="HD/PDEase_dom"/>
</dbReference>
<dbReference type="InterPro" id="IPR013976">
    <property type="entry name" value="HDOD"/>
</dbReference>
<dbReference type="RefSeq" id="WP_348943657.1">
    <property type="nucleotide sequence ID" value="NZ_CP157355.1"/>
</dbReference>
<dbReference type="Gene3D" id="1.10.3210.10">
    <property type="entry name" value="Hypothetical protein af1432"/>
    <property type="match status" value="1"/>
</dbReference>
<dbReference type="PANTHER" id="PTHR33525:SF3">
    <property type="entry name" value="RIBONUCLEASE Y"/>
    <property type="match status" value="1"/>
</dbReference>
<dbReference type="SUPFAM" id="SSF109604">
    <property type="entry name" value="HD-domain/PDEase-like"/>
    <property type="match status" value="1"/>
</dbReference>
<sequence length="288" mass="32293">MSILQYANKTPEQLHDERLSMLIDIAKELENEVIFPTCFDASVQISTVMKSKTASVQRIVHEIQKDPLITAKLLKLANSVVYNPMGKMVLDLGSALARLGMETARSTALACAMQQLVRSRELSAFDNTANWFWIHSLKTAMIARVIARRLTRVNPEIAMLAGLVHDLGAFFMLDRAGRYPELSERPKTVEYLVAQWHESVGTILLDSLGLPEEVVAAVNEIDQPRPFIDTPRNLGEVIYVANLFAGGFAEMQKLDLPDLHEPKELSHAKYTDLCSEMDEACQEMISMF</sequence>
<dbReference type="PROSITE" id="PS51833">
    <property type="entry name" value="HDOD"/>
    <property type="match status" value="1"/>
</dbReference>
<feature type="domain" description="HDOD" evidence="1">
    <location>
        <begin position="35"/>
        <end position="224"/>
    </location>
</feature>
<dbReference type="CDD" id="cd00077">
    <property type="entry name" value="HDc"/>
    <property type="match status" value="1"/>
</dbReference>
<dbReference type="KEGG" id="cmav:ABHF33_09035"/>
<gene>
    <name evidence="2" type="ORF">ABHF33_09035</name>
</gene>
<accession>A0AAU7F5P4</accession>
<name>A0AAU7F5P4_9NEIS</name>